<dbReference type="InterPro" id="IPR014729">
    <property type="entry name" value="Rossmann-like_a/b/a_fold"/>
</dbReference>
<gene>
    <name evidence="3" type="primary">acrB_1</name>
    <name evidence="3" type="ORF">CLMAG_27600</name>
</gene>
<organism evidence="3 4">
    <name type="scientific">Clostridium magnum DSM 2767</name>
    <dbReference type="NCBI Taxonomy" id="1121326"/>
    <lineage>
        <taxon>Bacteria</taxon>
        <taxon>Bacillati</taxon>
        <taxon>Bacillota</taxon>
        <taxon>Clostridia</taxon>
        <taxon>Eubacteriales</taxon>
        <taxon>Clostridiaceae</taxon>
        <taxon>Clostridium</taxon>
    </lineage>
</organism>
<sequence>MHTLVCVKQVPDTTEIKIDPKTNTLDRSSAPTIINPYDAHAVEEAVKIKNKFGGKVSIISMGPPQAEEVIKKCIEMGADEGYLLSDRAFAGSDTLATSYILSIGIKKIMEKEPIDLVFCGKQAIDGDTAQVGPGIASRLGIPQLTYVEKIKGLNLKNNTVVIHRKIDNGYEVVESKLPCLITVEKDINDLSYSPLPNMIRAARYKSTIWGINDFEADMSQLGLKGSPTSVRRIFPPPQRSGGELLKGNIDEVVKQLTDSLKGGIVRWQL</sequence>
<evidence type="ECO:0000313" key="3">
    <source>
        <dbReference type="EMBL" id="KZL92946.1"/>
    </source>
</evidence>
<dbReference type="Proteomes" id="UP000076603">
    <property type="component" value="Unassembled WGS sequence"/>
</dbReference>
<dbReference type="PATRIC" id="fig|1121326.3.peg.2773"/>
<proteinExistence type="predicted"/>
<dbReference type="SMART" id="SM00893">
    <property type="entry name" value="ETF"/>
    <property type="match status" value="1"/>
</dbReference>
<dbReference type="GO" id="GO:0009055">
    <property type="term" value="F:electron transfer activity"/>
    <property type="evidence" value="ECO:0007669"/>
    <property type="project" value="InterPro"/>
</dbReference>
<dbReference type="OrthoDB" id="9804960at2"/>
<dbReference type="PIRSF" id="PIRSF000090">
    <property type="entry name" value="Beta-ETF"/>
    <property type="match status" value="1"/>
</dbReference>
<dbReference type="InterPro" id="IPR014730">
    <property type="entry name" value="ETF_a/b_N"/>
</dbReference>
<dbReference type="STRING" id="1121326.CLMAG_27600"/>
<dbReference type="PANTHER" id="PTHR21294:SF17">
    <property type="entry name" value="PROTEIN FIXA"/>
    <property type="match status" value="1"/>
</dbReference>
<evidence type="ECO:0000256" key="1">
    <source>
        <dbReference type="ARBA" id="ARBA00042002"/>
    </source>
</evidence>
<dbReference type="PANTHER" id="PTHR21294">
    <property type="entry name" value="ELECTRON TRANSFER FLAVOPROTEIN BETA-SUBUNIT"/>
    <property type="match status" value="1"/>
</dbReference>
<dbReference type="Gene3D" id="3.40.50.620">
    <property type="entry name" value="HUPs"/>
    <property type="match status" value="1"/>
</dbReference>
<dbReference type="EMBL" id="LWAE01000002">
    <property type="protein sequence ID" value="KZL92946.1"/>
    <property type="molecule type" value="Genomic_DNA"/>
</dbReference>
<name>A0A161XES8_9CLOT</name>
<evidence type="ECO:0000259" key="2">
    <source>
        <dbReference type="SMART" id="SM00893"/>
    </source>
</evidence>
<accession>A0A161XES8</accession>
<dbReference type="InterPro" id="IPR012255">
    <property type="entry name" value="ETF_b"/>
</dbReference>
<keyword evidence="4" id="KW-1185">Reference proteome</keyword>
<dbReference type="CDD" id="cd01714">
    <property type="entry name" value="ETF_beta"/>
    <property type="match status" value="1"/>
</dbReference>
<protein>
    <recommendedName>
        <fullName evidence="1">Electron transfer flavoprotein small subunit</fullName>
    </recommendedName>
</protein>
<dbReference type="Pfam" id="PF01012">
    <property type="entry name" value="ETF"/>
    <property type="match status" value="1"/>
</dbReference>
<evidence type="ECO:0000313" key="4">
    <source>
        <dbReference type="Proteomes" id="UP000076603"/>
    </source>
</evidence>
<feature type="domain" description="Electron transfer flavoprotein alpha/beta-subunit N-terminal" evidence="2">
    <location>
        <begin position="22"/>
        <end position="218"/>
    </location>
</feature>
<comment type="caution">
    <text evidence="3">The sequence shown here is derived from an EMBL/GenBank/DDBJ whole genome shotgun (WGS) entry which is preliminary data.</text>
</comment>
<dbReference type="SUPFAM" id="SSF52402">
    <property type="entry name" value="Adenine nucleotide alpha hydrolases-like"/>
    <property type="match status" value="1"/>
</dbReference>
<dbReference type="InterPro" id="IPR033948">
    <property type="entry name" value="ETF_beta_N"/>
</dbReference>
<reference evidence="3 4" key="1">
    <citation type="submission" date="2016-04" db="EMBL/GenBank/DDBJ databases">
        <title>Genome sequence of Clostridium magnum DSM 2767.</title>
        <authorList>
            <person name="Poehlein A."/>
            <person name="Uhlig R."/>
            <person name="Fischer R."/>
            <person name="Bahl H."/>
            <person name="Daniel R."/>
        </authorList>
    </citation>
    <scope>NUCLEOTIDE SEQUENCE [LARGE SCALE GENOMIC DNA]</scope>
    <source>
        <strain evidence="3 4">DSM 2767</strain>
    </source>
</reference>
<dbReference type="RefSeq" id="WP_066622779.1">
    <property type="nucleotide sequence ID" value="NZ_FQXL01000047.1"/>
</dbReference>
<dbReference type="AlphaFoldDB" id="A0A161XES8"/>